<evidence type="ECO:0000313" key="2">
    <source>
        <dbReference type="Proteomes" id="UP001060215"/>
    </source>
</evidence>
<keyword evidence="2" id="KW-1185">Reference proteome</keyword>
<organism evidence="1 2">
    <name type="scientific">Camellia lanceoleosa</name>
    <dbReference type="NCBI Taxonomy" id="1840588"/>
    <lineage>
        <taxon>Eukaryota</taxon>
        <taxon>Viridiplantae</taxon>
        <taxon>Streptophyta</taxon>
        <taxon>Embryophyta</taxon>
        <taxon>Tracheophyta</taxon>
        <taxon>Spermatophyta</taxon>
        <taxon>Magnoliopsida</taxon>
        <taxon>eudicotyledons</taxon>
        <taxon>Gunneridae</taxon>
        <taxon>Pentapetalae</taxon>
        <taxon>asterids</taxon>
        <taxon>Ericales</taxon>
        <taxon>Theaceae</taxon>
        <taxon>Camellia</taxon>
    </lineage>
</organism>
<accession>A0ACC0F678</accession>
<evidence type="ECO:0000313" key="1">
    <source>
        <dbReference type="EMBL" id="KAI7983582.1"/>
    </source>
</evidence>
<dbReference type="EMBL" id="CM045768">
    <property type="protein sequence ID" value="KAI7983582.1"/>
    <property type="molecule type" value="Genomic_DNA"/>
</dbReference>
<comment type="caution">
    <text evidence="1">The sequence shown here is derived from an EMBL/GenBank/DDBJ whole genome shotgun (WGS) entry which is preliminary data.</text>
</comment>
<gene>
    <name evidence="1" type="ORF">LOK49_LG15G01107</name>
</gene>
<protein>
    <submittedName>
        <fullName evidence="1">Uncharacterized protein</fullName>
    </submittedName>
</protein>
<name>A0ACC0F678_9ERIC</name>
<proteinExistence type="predicted"/>
<dbReference type="Proteomes" id="UP001060215">
    <property type="component" value="Chromosome 11"/>
</dbReference>
<sequence>MIVSSESIVSEAEMSILSVHHLSIPKTPILPIEKLFFSFSFSNSESVVASTEFVPTIRSGSHTDKGHRQFNEDEHILIDHLSTQLPSLFLSPSPTSFCFSMDTMFQRDRLISNRIIQNSSSKKPIFPQKPQEFEDYNRKAFLRADQALADNVPTFCGTTTLTAIVIEKHLFIANAGDSRVVLCRK</sequence>
<reference evidence="1 2" key="1">
    <citation type="journal article" date="2022" name="Plant J.">
        <title>Chromosome-level genome of Camellia lanceoleosa provides a valuable resource for understanding genome evolution and self-incompatibility.</title>
        <authorList>
            <person name="Gong W."/>
            <person name="Xiao S."/>
            <person name="Wang L."/>
            <person name="Liao Z."/>
            <person name="Chang Y."/>
            <person name="Mo W."/>
            <person name="Hu G."/>
            <person name="Li W."/>
            <person name="Zhao G."/>
            <person name="Zhu H."/>
            <person name="Hu X."/>
            <person name="Ji K."/>
            <person name="Xiang X."/>
            <person name="Song Q."/>
            <person name="Yuan D."/>
            <person name="Jin S."/>
            <person name="Zhang L."/>
        </authorList>
    </citation>
    <scope>NUCLEOTIDE SEQUENCE [LARGE SCALE GENOMIC DNA]</scope>
    <source>
        <strain evidence="1">SQ_2022a</strain>
    </source>
</reference>